<feature type="domain" description="ABC transmembrane type-1" evidence="6">
    <location>
        <begin position="348"/>
        <end position="543"/>
    </location>
</feature>
<dbReference type="GO" id="GO:0005886">
    <property type="term" value="C:plasma membrane"/>
    <property type="evidence" value="ECO:0007669"/>
    <property type="project" value="UniProtKB-SubCell"/>
</dbReference>
<dbReference type="EMBL" id="FOOE01000004">
    <property type="protein sequence ID" value="SFF60539.1"/>
    <property type="molecule type" value="Genomic_DNA"/>
</dbReference>
<evidence type="ECO:0000256" key="3">
    <source>
        <dbReference type="ARBA" id="ARBA00022989"/>
    </source>
</evidence>
<feature type="transmembrane region" description="Helical" evidence="5">
    <location>
        <begin position="524"/>
        <end position="543"/>
    </location>
</feature>
<feature type="transmembrane region" description="Helical" evidence="5">
    <location>
        <begin position="67"/>
        <end position="86"/>
    </location>
</feature>
<evidence type="ECO:0000313" key="7">
    <source>
        <dbReference type="EMBL" id="SFF60539.1"/>
    </source>
</evidence>
<dbReference type="STRING" id="1529.SAMN04487885_10422"/>
<keyword evidence="5" id="KW-0813">Transport</keyword>
<organism evidence="7 8">
    <name type="scientific">Clostridium cadaveris</name>
    <dbReference type="NCBI Taxonomy" id="1529"/>
    <lineage>
        <taxon>Bacteria</taxon>
        <taxon>Bacillati</taxon>
        <taxon>Bacillota</taxon>
        <taxon>Clostridia</taxon>
        <taxon>Eubacteriales</taxon>
        <taxon>Clostridiaceae</taxon>
        <taxon>Clostridium</taxon>
    </lineage>
</organism>
<dbReference type="InterPro" id="IPR035906">
    <property type="entry name" value="MetI-like_sf"/>
</dbReference>
<feature type="transmembrane region" description="Helical" evidence="5">
    <location>
        <begin position="98"/>
        <end position="123"/>
    </location>
</feature>
<dbReference type="Gene3D" id="1.10.3720.10">
    <property type="entry name" value="MetI-like"/>
    <property type="match status" value="2"/>
</dbReference>
<dbReference type="AlphaFoldDB" id="A0A1I2K2E8"/>
<dbReference type="PANTHER" id="PTHR43496">
    <property type="entry name" value="PROTEIN LPLB"/>
    <property type="match status" value="1"/>
</dbReference>
<feature type="transmembrane region" description="Helical" evidence="5">
    <location>
        <begin position="352"/>
        <end position="373"/>
    </location>
</feature>
<evidence type="ECO:0000256" key="1">
    <source>
        <dbReference type="ARBA" id="ARBA00004141"/>
    </source>
</evidence>
<comment type="subcellular location">
    <subcellularLocation>
        <location evidence="5">Cell membrane</location>
        <topology evidence="5">Multi-pass membrane protein</topology>
    </subcellularLocation>
    <subcellularLocation>
        <location evidence="1">Membrane</location>
        <topology evidence="1">Multi-pass membrane protein</topology>
    </subcellularLocation>
</comment>
<dbReference type="RefSeq" id="WP_035770201.1">
    <property type="nucleotide sequence ID" value="NZ_FOOE01000004.1"/>
</dbReference>
<feature type="transmembrane region" description="Helical" evidence="5">
    <location>
        <begin position="143"/>
        <end position="167"/>
    </location>
</feature>
<dbReference type="NCBIfam" id="TIGR03262">
    <property type="entry name" value="PhnU2"/>
    <property type="match status" value="1"/>
</dbReference>
<accession>A0A1I2K2E8</accession>
<gene>
    <name evidence="7" type="ORF">SAMN04487885_10422</name>
</gene>
<dbReference type="Pfam" id="PF00528">
    <property type="entry name" value="BPD_transp_1"/>
    <property type="match status" value="2"/>
</dbReference>
<evidence type="ECO:0000313" key="8">
    <source>
        <dbReference type="Proteomes" id="UP000182135"/>
    </source>
</evidence>
<keyword evidence="8" id="KW-1185">Reference proteome</keyword>
<dbReference type="OrthoDB" id="725at2"/>
<evidence type="ECO:0000256" key="4">
    <source>
        <dbReference type="ARBA" id="ARBA00023136"/>
    </source>
</evidence>
<keyword evidence="4 5" id="KW-0472">Membrane</keyword>
<feature type="transmembrane region" description="Helical" evidence="5">
    <location>
        <begin position="385"/>
        <end position="407"/>
    </location>
</feature>
<feature type="transmembrane region" description="Helical" evidence="5">
    <location>
        <begin position="419"/>
        <end position="442"/>
    </location>
</feature>
<dbReference type="PROSITE" id="PS50928">
    <property type="entry name" value="ABC_TM1"/>
    <property type="match status" value="2"/>
</dbReference>
<keyword evidence="3 5" id="KW-1133">Transmembrane helix</keyword>
<feature type="transmembrane region" description="Helical" evidence="5">
    <location>
        <begin position="484"/>
        <end position="504"/>
    </location>
</feature>
<dbReference type="Proteomes" id="UP000182135">
    <property type="component" value="Unassembled WGS sequence"/>
</dbReference>
<dbReference type="CDD" id="cd06261">
    <property type="entry name" value="TM_PBP2"/>
    <property type="match status" value="2"/>
</dbReference>
<dbReference type="PANTHER" id="PTHR43496:SF1">
    <property type="entry name" value="POLYGALACTURONAN_RHAMNOGALACTURONAN TRANSPORT SYSTEM PERMEASE PROTEIN YTEP"/>
    <property type="match status" value="1"/>
</dbReference>
<sequence length="552" mass="61740">MKKINKSDSTRISLIIIIISFLMVTLLFPIVNLFKEAFYNEGAFIGFANFSEYLKTPALVSSIKHSFTIALISTAIVIVLAFLYAYALERTNVKGKGFLKWIALLPLFAPTMTHGIALIYLFGAQGIITTGFFGKLSSLAFEFPLYGMWGIIFAESIYIFPSIFMMFRVALKLTDNRLYEAAEVMGTTKVKQFFTITIPSVKYTMVSAFFGAFTMAFTDFGAPKVVGGSYNLLATDIYKQVIGQQNITMGATVGILLLIPSVIAFIVDQRLNKKNSTVDSKAVEYVTKKDKKRDIIFGSFTYIIALIIIMIFGTIIFAAFVKQWPYDLSFTLDWFKVKTYGISTFEIYYNTIYTALMSAIIGTVLVLITSYLTNRGRGFGKMKKALSFLCTMPLALPGLVVGLSYILFFNKANNPLNGIYGTITIIVLANIIHFLSVPYMTITTSMKKIDMEYENVSESMGVPWYKVLSNVVIPMSMPSILESFSYYFVNSMMTISAVIFLYAFDTKLAAIDMINKYDIGEVAAAAAMAVLIIFTNIIFKAIFDKIIEKMNK</sequence>
<dbReference type="GO" id="GO:0055085">
    <property type="term" value="P:transmembrane transport"/>
    <property type="evidence" value="ECO:0007669"/>
    <property type="project" value="InterPro"/>
</dbReference>
<feature type="transmembrane region" description="Helical" evidence="5">
    <location>
        <begin position="12"/>
        <end position="31"/>
    </location>
</feature>
<dbReference type="SUPFAM" id="SSF161098">
    <property type="entry name" value="MetI-like"/>
    <property type="match status" value="2"/>
</dbReference>
<reference evidence="7 8" key="1">
    <citation type="submission" date="2016-10" db="EMBL/GenBank/DDBJ databases">
        <authorList>
            <person name="de Groot N.N."/>
        </authorList>
    </citation>
    <scope>NUCLEOTIDE SEQUENCE [LARGE SCALE GENOMIC DNA]</scope>
    <source>
        <strain evidence="7 8">NLAE-zl-G419</strain>
    </source>
</reference>
<dbReference type="InterPro" id="IPR000515">
    <property type="entry name" value="MetI-like"/>
</dbReference>
<keyword evidence="2 5" id="KW-0812">Transmembrane</keyword>
<feature type="transmembrane region" description="Helical" evidence="5">
    <location>
        <begin position="295"/>
        <end position="321"/>
    </location>
</feature>
<comment type="similarity">
    <text evidence="5">Belongs to the binding-protein-dependent transport system permease family.</text>
</comment>
<evidence type="ECO:0000259" key="6">
    <source>
        <dbReference type="PROSITE" id="PS50928"/>
    </source>
</evidence>
<feature type="transmembrane region" description="Helical" evidence="5">
    <location>
        <begin position="247"/>
        <end position="267"/>
    </location>
</feature>
<feature type="transmembrane region" description="Helical" evidence="5">
    <location>
        <begin position="193"/>
        <end position="217"/>
    </location>
</feature>
<feature type="domain" description="ABC transmembrane type-1" evidence="6">
    <location>
        <begin position="63"/>
        <end position="268"/>
    </location>
</feature>
<evidence type="ECO:0000256" key="5">
    <source>
        <dbReference type="RuleBase" id="RU363032"/>
    </source>
</evidence>
<protein>
    <submittedName>
        <fullName evidence="7">Iron(III) transport system permease protein</fullName>
    </submittedName>
</protein>
<dbReference type="InterPro" id="IPR017664">
    <property type="entry name" value="AminoethylPonate_ABC_perm-1"/>
</dbReference>
<evidence type="ECO:0000256" key="2">
    <source>
        <dbReference type="ARBA" id="ARBA00022692"/>
    </source>
</evidence>
<name>A0A1I2K2E8_9CLOT</name>
<proteinExistence type="inferred from homology"/>
<dbReference type="eggNOG" id="COG1178">
    <property type="taxonomic scope" value="Bacteria"/>
</dbReference>